<evidence type="ECO:0000259" key="1">
    <source>
        <dbReference type="Pfam" id="PF13229"/>
    </source>
</evidence>
<name>X0Z9V6_9ZZZZ</name>
<accession>X0Z9V6</accession>
<dbReference type="EMBL" id="BART01005446">
    <property type="protein sequence ID" value="GAG66024.1"/>
    <property type="molecule type" value="Genomic_DNA"/>
</dbReference>
<reference evidence="2" key="1">
    <citation type="journal article" date="2014" name="Front. Microbiol.">
        <title>High frequency of phylogenetically diverse reductive dehalogenase-homologous genes in deep subseafloor sedimentary metagenomes.</title>
        <authorList>
            <person name="Kawai M."/>
            <person name="Futagami T."/>
            <person name="Toyoda A."/>
            <person name="Takaki Y."/>
            <person name="Nishi S."/>
            <person name="Hori S."/>
            <person name="Arai W."/>
            <person name="Tsubouchi T."/>
            <person name="Morono Y."/>
            <person name="Uchiyama I."/>
            <person name="Ito T."/>
            <person name="Fujiyama A."/>
            <person name="Inagaki F."/>
            <person name="Takami H."/>
        </authorList>
    </citation>
    <scope>NUCLEOTIDE SEQUENCE</scope>
    <source>
        <strain evidence="2">Expedition CK06-06</strain>
    </source>
</reference>
<feature type="domain" description="Right handed beta helix" evidence="1">
    <location>
        <begin position="109"/>
        <end position="228"/>
    </location>
</feature>
<comment type="caution">
    <text evidence="2">The sequence shown here is derived from an EMBL/GenBank/DDBJ whole genome shotgun (WGS) entry which is preliminary data.</text>
</comment>
<organism evidence="2">
    <name type="scientific">marine sediment metagenome</name>
    <dbReference type="NCBI Taxonomy" id="412755"/>
    <lineage>
        <taxon>unclassified sequences</taxon>
        <taxon>metagenomes</taxon>
        <taxon>ecological metagenomes</taxon>
    </lineage>
</organism>
<dbReference type="Pfam" id="PF13229">
    <property type="entry name" value="Beta_helix"/>
    <property type="match status" value="1"/>
</dbReference>
<sequence>TAQVVSGGKTTTSGTLVQDEIWSGNIRVTGDVVIPERITLVIQPGTIITFTPNSSDNDVKIPVLEKLGINKCNLLVKGNLRIEGEKDNKVIIGELVYDVNRQTTITWGGIIFEGVNAVSIVRHAKIRYADVAIVCLGSSSPKIVNNTIGENDVGVMTFGFSSPRINENKIHHNALWAISCYDYSFPMISKNIITASLVGIGSQDFSFPTISYNTLRGNKVGILFQDSSG</sequence>
<dbReference type="InterPro" id="IPR011050">
    <property type="entry name" value="Pectin_lyase_fold/virulence"/>
</dbReference>
<dbReference type="InterPro" id="IPR012334">
    <property type="entry name" value="Pectin_lyas_fold"/>
</dbReference>
<dbReference type="InterPro" id="IPR039448">
    <property type="entry name" value="Beta_helix"/>
</dbReference>
<protein>
    <recommendedName>
        <fullName evidence="1">Right handed beta helix domain-containing protein</fullName>
    </recommendedName>
</protein>
<feature type="non-terminal residue" evidence="2">
    <location>
        <position position="229"/>
    </location>
</feature>
<evidence type="ECO:0000313" key="2">
    <source>
        <dbReference type="EMBL" id="GAG66024.1"/>
    </source>
</evidence>
<proteinExistence type="predicted"/>
<gene>
    <name evidence="2" type="ORF">S01H4_12668</name>
</gene>
<dbReference type="AlphaFoldDB" id="X0Z9V6"/>
<dbReference type="Gene3D" id="2.160.20.10">
    <property type="entry name" value="Single-stranded right-handed beta-helix, Pectin lyase-like"/>
    <property type="match status" value="1"/>
</dbReference>
<feature type="non-terminal residue" evidence="2">
    <location>
        <position position="1"/>
    </location>
</feature>
<dbReference type="SUPFAM" id="SSF51126">
    <property type="entry name" value="Pectin lyase-like"/>
    <property type="match status" value="1"/>
</dbReference>